<sequence length="356" mass="40585">MSHGADKVETSILEEITSVSTSTQANNEMITPTNKMFNFLSDNYFIRPGNQNYEEFFKKHPCQPTIYDITNLPFKPNLIFYREDKVNRHWLSYSLEKNALFCTMCLAYSDITNESSFVNRGMTDWRHTLQRVKEHENSKTHENCVNCHMLKSKGKDIYNLMFTNEGSIRHNNIKRKQVLERIIDVVKLIGKRGLAFCAHRSESVSSLSLKNNQEDHGNFLEIILLLSKYDAVLKLHLSRVIKEKKTNNETSAGTKGRGSFISLISKSTINQVVFASGNTQDITQKDQCSIVVRYVKGNIYERVVAVLNCKSSTGKDMCNLISTFIKNSGLHIKNYIGNSTDGAANMRGQYNGFTSW</sequence>
<reference evidence="3" key="1">
    <citation type="submission" date="2025-08" db="UniProtKB">
        <authorList>
            <consortium name="RefSeq"/>
        </authorList>
    </citation>
    <scope>IDENTIFICATION</scope>
</reference>
<gene>
    <name evidence="3" type="primary">LOC136082731</name>
</gene>
<organism evidence="2 3">
    <name type="scientific">Hydra vulgaris</name>
    <name type="common">Hydra</name>
    <name type="synonym">Hydra attenuata</name>
    <dbReference type="NCBI Taxonomy" id="6087"/>
    <lineage>
        <taxon>Eukaryota</taxon>
        <taxon>Metazoa</taxon>
        <taxon>Cnidaria</taxon>
        <taxon>Hydrozoa</taxon>
        <taxon>Hydroidolina</taxon>
        <taxon>Anthoathecata</taxon>
        <taxon>Aplanulata</taxon>
        <taxon>Hydridae</taxon>
        <taxon>Hydra</taxon>
    </lineage>
</organism>
<feature type="domain" description="DUF4371" evidence="1">
    <location>
        <begin position="116"/>
        <end position="352"/>
    </location>
</feature>
<proteinExistence type="predicted"/>
<dbReference type="Proteomes" id="UP001652625">
    <property type="component" value="Chromosome 07"/>
</dbReference>
<dbReference type="Pfam" id="PF14291">
    <property type="entry name" value="DUF4371"/>
    <property type="match status" value="1"/>
</dbReference>
<evidence type="ECO:0000259" key="1">
    <source>
        <dbReference type="Pfam" id="PF14291"/>
    </source>
</evidence>
<dbReference type="GeneID" id="136082731"/>
<dbReference type="PANTHER" id="PTHR45749:SF21">
    <property type="entry name" value="DUF4371 DOMAIN-CONTAINING PROTEIN"/>
    <property type="match status" value="1"/>
</dbReference>
<evidence type="ECO:0000313" key="2">
    <source>
        <dbReference type="Proteomes" id="UP001652625"/>
    </source>
</evidence>
<keyword evidence="2" id="KW-1185">Reference proteome</keyword>
<name>A0ABM4C9A3_HYDVU</name>
<dbReference type="PANTHER" id="PTHR45749">
    <property type="match status" value="1"/>
</dbReference>
<accession>A0ABM4C9A3</accession>
<evidence type="ECO:0000313" key="3">
    <source>
        <dbReference type="RefSeq" id="XP_065658226.1"/>
    </source>
</evidence>
<dbReference type="RefSeq" id="XP_065658226.1">
    <property type="nucleotide sequence ID" value="XM_065802154.1"/>
</dbReference>
<dbReference type="InterPro" id="IPR025398">
    <property type="entry name" value="DUF4371"/>
</dbReference>
<protein>
    <submittedName>
        <fullName evidence="3">Uncharacterized protein LOC136082731</fullName>
    </submittedName>
</protein>